<reference evidence="3 4" key="1">
    <citation type="submission" date="2017-01" db="EMBL/GenBank/DDBJ databases">
        <title>The cable genome- insights into the physiology and evolution of filamentous bacteria capable of sulfide oxidation via long distance electron transfer.</title>
        <authorList>
            <person name="Schreiber L."/>
            <person name="Bjerg J.T."/>
            <person name="Boggild A."/>
            <person name="Van De Vossenberg J."/>
            <person name="Meysman F."/>
            <person name="Nielsen L.P."/>
            <person name="Schramm A."/>
            <person name="Kjeldsen K.U."/>
        </authorList>
    </citation>
    <scope>NUCLEOTIDE SEQUENCE [LARGE SCALE GENOMIC DNA]</scope>
    <source>
        <strain evidence="3">MCF</strain>
    </source>
</reference>
<accession>A0A444IS46</accession>
<sequence length="199" mass="22819">MAYNPEIHHRRSIRLQGYDYSRAGAYCITLCTHERECLFGEITDGEMHLNNIGRIVADEWLKTPVIRAEIELDEWVVMPNHFHGIMVITDASATNRDDVKKRNTGNYRRADNRPVGRFTGRPPVAPTGPKPKSVGAVMAGFKSSVTGRVNTYRQSPGSEVWQRNYWDHIIRNETELDTLRQYIITNPARWEQDSLYATG</sequence>
<dbReference type="SUPFAM" id="SSF143422">
    <property type="entry name" value="Transposase IS200-like"/>
    <property type="match status" value="1"/>
</dbReference>
<dbReference type="Gene3D" id="3.30.70.1290">
    <property type="entry name" value="Transposase IS200-like"/>
    <property type="match status" value="1"/>
</dbReference>
<dbReference type="AlphaFoldDB" id="A0A444IS46"/>
<evidence type="ECO:0000313" key="3">
    <source>
        <dbReference type="EMBL" id="RWX43633.1"/>
    </source>
</evidence>
<dbReference type="GO" id="GO:0043565">
    <property type="term" value="F:sequence-specific DNA binding"/>
    <property type="evidence" value="ECO:0007669"/>
    <property type="project" value="TreeGrafter"/>
</dbReference>
<name>A0A444IS46_9BACT</name>
<dbReference type="InterPro" id="IPR036515">
    <property type="entry name" value="Transposase_17_sf"/>
</dbReference>
<protein>
    <submittedName>
        <fullName evidence="3">REP element-mobilizing transposase RayT</fullName>
    </submittedName>
</protein>
<evidence type="ECO:0000259" key="2">
    <source>
        <dbReference type="SMART" id="SM01321"/>
    </source>
</evidence>
<dbReference type="PANTHER" id="PTHR36966">
    <property type="entry name" value="REP-ASSOCIATED TYROSINE TRANSPOSASE"/>
    <property type="match status" value="1"/>
</dbReference>
<gene>
    <name evidence="3" type="ORF">H206_03696</name>
</gene>
<proteinExistence type="predicted"/>
<evidence type="ECO:0000313" key="4">
    <source>
        <dbReference type="Proteomes" id="UP000287853"/>
    </source>
</evidence>
<comment type="caution">
    <text evidence="3">The sequence shown here is derived from an EMBL/GenBank/DDBJ whole genome shotgun (WGS) entry which is preliminary data.</text>
</comment>
<evidence type="ECO:0000256" key="1">
    <source>
        <dbReference type="SAM" id="MobiDB-lite"/>
    </source>
</evidence>
<dbReference type="EMBL" id="MTKO01000114">
    <property type="protein sequence ID" value="RWX43633.1"/>
    <property type="molecule type" value="Genomic_DNA"/>
</dbReference>
<feature type="region of interest" description="Disordered" evidence="1">
    <location>
        <begin position="98"/>
        <end position="133"/>
    </location>
</feature>
<dbReference type="InterPro" id="IPR002686">
    <property type="entry name" value="Transposase_17"/>
</dbReference>
<dbReference type="InterPro" id="IPR052715">
    <property type="entry name" value="RAYT_transposase"/>
</dbReference>
<dbReference type="SMART" id="SM01321">
    <property type="entry name" value="Y1_Tnp"/>
    <property type="match status" value="1"/>
</dbReference>
<dbReference type="GO" id="GO:0006313">
    <property type="term" value="P:DNA transposition"/>
    <property type="evidence" value="ECO:0007669"/>
    <property type="project" value="InterPro"/>
</dbReference>
<organism evidence="3 4">
    <name type="scientific">Candidatus Electrothrix aarhusensis</name>
    <dbReference type="NCBI Taxonomy" id="1859131"/>
    <lineage>
        <taxon>Bacteria</taxon>
        <taxon>Pseudomonadati</taxon>
        <taxon>Thermodesulfobacteriota</taxon>
        <taxon>Desulfobulbia</taxon>
        <taxon>Desulfobulbales</taxon>
        <taxon>Desulfobulbaceae</taxon>
        <taxon>Candidatus Electrothrix</taxon>
    </lineage>
</organism>
<dbReference type="Proteomes" id="UP000287853">
    <property type="component" value="Unassembled WGS sequence"/>
</dbReference>
<dbReference type="PANTHER" id="PTHR36966:SF1">
    <property type="entry name" value="REP-ASSOCIATED TYROSINE TRANSPOSASE"/>
    <property type="match status" value="1"/>
</dbReference>
<feature type="domain" description="Transposase IS200-like" evidence="2">
    <location>
        <begin position="21"/>
        <end position="186"/>
    </location>
</feature>
<dbReference type="GO" id="GO:0004803">
    <property type="term" value="F:transposase activity"/>
    <property type="evidence" value="ECO:0007669"/>
    <property type="project" value="InterPro"/>
</dbReference>
<keyword evidence="4" id="KW-1185">Reference proteome</keyword>